<protein>
    <recommendedName>
        <fullName evidence="3">Secreted protein</fullName>
    </recommendedName>
</protein>
<dbReference type="AlphaFoldDB" id="A0AAV4S1K0"/>
<evidence type="ECO:0000313" key="1">
    <source>
        <dbReference type="EMBL" id="GIY26420.1"/>
    </source>
</evidence>
<keyword evidence="2" id="KW-1185">Reference proteome</keyword>
<accession>A0AAV4S1K0</accession>
<sequence>MFSLFFNLVKIVCRSAPFVRRHFFHFVPIIQSGSLVKMWVPRADRWKMTFSQISRSCESGLNWIRSCAPTNTKMAAATVVGGKVPPTATQKMLPLLERSE</sequence>
<comment type="caution">
    <text evidence="1">The sequence shown here is derived from an EMBL/GenBank/DDBJ whole genome shotgun (WGS) entry which is preliminary data.</text>
</comment>
<proteinExistence type="predicted"/>
<organism evidence="1 2">
    <name type="scientific">Caerostris darwini</name>
    <dbReference type="NCBI Taxonomy" id="1538125"/>
    <lineage>
        <taxon>Eukaryota</taxon>
        <taxon>Metazoa</taxon>
        <taxon>Ecdysozoa</taxon>
        <taxon>Arthropoda</taxon>
        <taxon>Chelicerata</taxon>
        <taxon>Arachnida</taxon>
        <taxon>Araneae</taxon>
        <taxon>Araneomorphae</taxon>
        <taxon>Entelegynae</taxon>
        <taxon>Araneoidea</taxon>
        <taxon>Araneidae</taxon>
        <taxon>Caerostris</taxon>
    </lineage>
</organism>
<reference evidence="1 2" key="1">
    <citation type="submission" date="2021-06" db="EMBL/GenBank/DDBJ databases">
        <title>Caerostris darwini draft genome.</title>
        <authorList>
            <person name="Kono N."/>
            <person name="Arakawa K."/>
        </authorList>
    </citation>
    <scope>NUCLEOTIDE SEQUENCE [LARGE SCALE GENOMIC DNA]</scope>
</reference>
<dbReference type="Proteomes" id="UP001054837">
    <property type="component" value="Unassembled WGS sequence"/>
</dbReference>
<evidence type="ECO:0000313" key="2">
    <source>
        <dbReference type="Proteomes" id="UP001054837"/>
    </source>
</evidence>
<gene>
    <name evidence="1" type="ORF">CDAR_570091</name>
</gene>
<evidence type="ECO:0008006" key="3">
    <source>
        <dbReference type="Google" id="ProtNLM"/>
    </source>
</evidence>
<name>A0AAV4S1K0_9ARAC</name>
<dbReference type="EMBL" id="BPLQ01006940">
    <property type="protein sequence ID" value="GIY26420.1"/>
    <property type="molecule type" value="Genomic_DNA"/>
</dbReference>